<name>A0A1M5IDU8_9BACT</name>
<evidence type="ECO:0000256" key="7">
    <source>
        <dbReference type="SAM" id="Phobius"/>
    </source>
</evidence>
<accession>A0A1M5IDU8</accession>
<dbReference type="PANTHER" id="PTHR30489:SF0">
    <property type="entry name" value="LIPOPROTEIN-RELEASING SYSTEM TRANSMEMBRANE PROTEIN LOLE"/>
    <property type="match status" value="1"/>
</dbReference>
<dbReference type="Pfam" id="PF12704">
    <property type="entry name" value="MacB_PCD"/>
    <property type="match status" value="1"/>
</dbReference>
<evidence type="ECO:0000256" key="6">
    <source>
        <dbReference type="ARBA" id="ARBA00023136"/>
    </source>
</evidence>
<dbReference type="Pfam" id="PF02687">
    <property type="entry name" value="FtsX"/>
    <property type="match status" value="1"/>
</dbReference>
<sequence length="418" mass="45719">MTFWRFVPLAFRNIRRNRVRSSITLAAIAVGATALLLAGGFFQDTFLRMREGIIHSHLGHVQIFKKGYSQYGAAHPFDYLIQNPAALVSRIENLPNVELVTQRILFSALLSTGENTVAVTAQAIQPGREAQLTVIRNLRHADTGLAILHGENLSEESSFEILLGQGLARSIDAKVGDELVILTNTIGGSLNAFDVTVKGIFASPSKEFDDHGIRIPLETASKLLRTDAVQSLVVLLTETDLTETVRASIEQLASSENWEVEVLAWPELADFYNRVVALYQRQFAVLALIIALIVVLSIFNTMNMAISERTREIGTIMAIGYRRRDVLSIFLLEGLFLGLLGGLLGLVFGQGLGFVLSVSGIPMPPPPGGSVEWKAGIEITRQLLLQAFGMCVLASTLSSIYPAWRASRLVIADALRHT</sequence>
<feature type="transmembrane region" description="Helical" evidence="7">
    <location>
        <begin position="283"/>
        <end position="306"/>
    </location>
</feature>
<reference evidence="11" key="1">
    <citation type="submission" date="2016-11" db="EMBL/GenBank/DDBJ databases">
        <authorList>
            <person name="Varghese N."/>
            <person name="Submissions S."/>
        </authorList>
    </citation>
    <scope>NUCLEOTIDE SEQUENCE [LARGE SCALE GENOMIC DNA]</scope>
    <source>
        <strain evidence="11">DSM 9756</strain>
    </source>
</reference>
<dbReference type="InterPro" id="IPR003838">
    <property type="entry name" value="ABC3_permease_C"/>
</dbReference>
<evidence type="ECO:0000256" key="3">
    <source>
        <dbReference type="ARBA" id="ARBA00022475"/>
    </source>
</evidence>
<evidence type="ECO:0000256" key="2">
    <source>
        <dbReference type="ARBA" id="ARBA00005236"/>
    </source>
</evidence>
<evidence type="ECO:0000313" key="10">
    <source>
        <dbReference type="EMBL" id="SHG26259.1"/>
    </source>
</evidence>
<evidence type="ECO:0000256" key="5">
    <source>
        <dbReference type="ARBA" id="ARBA00022989"/>
    </source>
</evidence>
<dbReference type="InterPro" id="IPR051447">
    <property type="entry name" value="Lipoprotein-release_system"/>
</dbReference>
<evidence type="ECO:0000256" key="4">
    <source>
        <dbReference type="ARBA" id="ARBA00022692"/>
    </source>
</evidence>
<dbReference type="InterPro" id="IPR025857">
    <property type="entry name" value="MacB_PCD"/>
</dbReference>
<dbReference type="OrthoDB" id="9809768at2"/>
<evidence type="ECO:0000313" key="11">
    <source>
        <dbReference type="Proteomes" id="UP000184076"/>
    </source>
</evidence>
<dbReference type="RefSeq" id="WP_073041942.1">
    <property type="nucleotide sequence ID" value="NZ_FQVB01000055.1"/>
</dbReference>
<keyword evidence="6 7" id="KW-0472">Membrane</keyword>
<comment type="subcellular location">
    <subcellularLocation>
        <location evidence="1">Cell membrane</location>
        <topology evidence="1">Multi-pass membrane protein</topology>
    </subcellularLocation>
</comment>
<keyword evidence="5 7" id="KW-1133">Transmembrane helix</keyword>
<dbReference type="AlphaFoldDB" id="A0A1M5IDU8"/>
<evidence type="ECO:0000256" key="1">
    <source>
        <dbReference type="ARBA" id="ARBA00004651"/>
    </source>
</evidence>
<gene>
    <name evidence="10" type="ORF">SAMN02745206_03573</name>
</gene>
<dbReference type="Proteomes" id="UP000184076">
    <property type="component" value="Unassembled WGS sequence"/>
</dbReference>
<feature type="transmembrane region" description="Helical" evidence="7">
    <location>
        <begin position="21"/>
        <end position="42"/>
    </location>
</feature>
<comment type="similarity">
    <text evidence="2">Belongs to the ABC-4 integral membrane protein family. LolC/E subfamily.</text>
</comment>
<protein>
    <submittedName>
        <fullName evidence="10">Putative ABC transport system permease protein</fullName>
    </submittedName>
</protein>
<feature type="transmembrane region" description="Helical" evidence="7">
    <location>
        <begin position="383"/>
        <end position="404"/>
    </location>
</feature>
<dbReference type="GO" id="GO:0044874">
    <property type="term" value="P:lipoprotein localization to outer membrane"/>
    <property type="evidence" value="ECO:0007669"/>
    <property type="project" value="TreeGrafter"/>
</dbReference>
<feature type="transmembrane region" description="Helical" evidence="7">
    <location>
        <begin position="326"/>
        <end position="348"/>
    </location>
</feature>
<dbReference type="PANTHER" id="PTHR30489">
    <property type="entry name" value="LIPOPROTEIN-RELEASING SYSTEM TRANSMEMBRANE PROTEIN LOLE"/>
    <property type="match status" value="1"/>
</dbReference>
<keyword evidence="11" id="KW-1185">Reference proteome</keyword>
<dbReference type="STRING" id="1121391.SAMN02745206_03573"/>
<feature type="domain" description="MacB-like periplasmic core" evidence="9">
    <location>
        <begin position="21"/>
        <end position="252"/>
    </location>
</feature>
<evidence type="ECO:0000259" key="8">
    <source>
        <dbReference type="Pfam" id="PF02687"/>
    </source>
</evidence>
<organism evidence="10 11">
    <name type="scientific">Desulfacinum infernum DSM 9756</name>
    <dbReference type="NCBI Taxonomy" id="1121391"/>
    <lineage>
        <taxon>Bacteria</taxon>
        <taxon>Pseudomonadati</taxon>
        <taxon>Thermodesulfobacteriota</taxon>
        <taxon>Syntrophobacteria</taxon>
        <taxon>Syntrophobacterales</taxon>
        <taxon>Syntrophobacteraceae</taxon>
        <taxon>Desulfacinum</taxon>
    </lineage>
</organism>
<feature type="domain" description="ABC3 transporter permease C-terminal" evidence="8">
    <location>
        <begin position="285"/>
        <end position="409"/>
    </location>
</feature>
<evidence type="ECO:0000259" key="9">
    <source>
        <dbReference type="Pfam" id="PF12704"/>
    </source>
</evidence>
<proteinExistence type="inferred from homology"/>
<dbReference type="GO" id="GO:0098797">
    <property type="term" value="C:plasma membrane protein complex"/>
    <property type="evidence" value="ECO:0007669"/>
    <property type="project" value="TreeGrafter"/>
</dbReference>
<dbReference type="EMBL" id="FQVB01000055">
    <property type="protein sequence ID" value="SHG26259.1"/>
    <property type="molecule type" value="Genomic_DNA"/>
</dbReference>
<keyword evidence="3" id="KW-1003">Cell membrane</keyword>
<keyword evidence="4 7" id="KW-0812">Transmembrane</keyword>